<comment type="caution">
    <text evidence="2">The sequence shown here is derived from an EMBL/GenBank/DDBJ whole genome shotgun (WGS) entry which is preliminary data.</text>
</comment>
<dbReference type="InterPro" id="IPR025714">
    <property type="entry name" value="Methyltranfer_dom"/>
</dbReference>
<dbReference type="PANTHER" id="PTHR13369">
    <property type="match status" value="1"/>
</dbReference>
<dbReference type="Pfam" id="PF13679">
    <property type="entry name" value="Methyltransf_32"/>
    <property type="match status" value="1"/>
</dbReference>
<dbReference type="EMBL" id="BAABBN010000004">
    <property type="protein sequence ID" value="GAA3911968.1"/>
    <property type="molecule type" value="Genomic_DNA"/>
</dbReference>
<sequence>MIYSNTARPVIGLEWDSSLCDTGNHVSEKLLAQVSILNHDVMTPIENPSIFDAHQVALHACGDLHQTVIRQSCLHGAPSLSISPCCYQKTAHREYELMSGLSSELKLSQKDLALAVQETVTAPGRDQISRHTLKLWRVAFDLIQRDHNEQNTYQPCPSTPASIIKLGFEALVQKFALHLQISLPKDLDYAAYLEKAVRRLAQIERLELARHSFRRLLELWLVYDRAMYLSEQGYNVQVGTFCDRKLTPRNILINAEFEVA</sequence>
<keyword evidence="3" id="KW-1185">Reference proteome</keyword>
<gene>
    <name evidence="2" type="ORF">GCM10022277_03310</name>
</gene>
<organism evidence="2 3">
    <name type="scientific">Litoribacillus peritrichatus</name>
    <dbReference type="NCBI Taxonomy" id="718191"/>
    <lineage>
        <taxon>Bacteria</taxon>
        <taxon>Pseudomonadati</taxon>
        <taxon>Pseudomonadota</taxon>
        <taxon>Gammaproteobacteria</taxon>
        <taxon>Oceanospirillales</taxon>
        <taxon>Oceanospirillaceae</taxon>
        <taxon>Litoribacillus</taxon>
    </lineage>
</organism>
<evidence type="ECO:0000313" key="3">
    <source>
        <dbReference type="Proteomes" id="UP001501565"/>
    </source>
</evidence>
<evidence type="ECO:0000259" key="1">
    <source>
        <dbReference type="Pfam" id="PF13679"/>
    </source>
</evidence>
<name>A0ABP7M4S2_9GAMM</name>
<reference evidence="3" key="1">
    <citation type="journal article" date="2019" name="Int. J. Syst. Evol. Microbiol.">
        <title>The Global Catalogue of Microorganisms (GCM) 10K type strain sequencing project: providing services to taxonomists for standard genome sequencing and annotation.</title>
        <authorList>
            <consortium name="The Broad Institute Genomics Platform"/>
            <consortium name="The Broad Institute Genome Sequencing Center for Infectious Disease"/>
            <person name="Wu L."/>
            <person name="Ma J."/>
        </authorList>
    </citation>
    <scope>NUCLEOTIDE SEQUENCE [LARGE SCALE GENOMIC DNA]</scope>
    <source>
        <strain evidence="3">JCM 17551</strain>
    </source>
</reference>
<feature type="domain" description="Methyltransferase" evidence="1">
    <location>
        <begin position="8"/>
        <end position="91"/>
    </location>
</feature>
<accession>A0ABP7M4S2</accession>
<evidence type="ECO:0000313" key="2">
    <source>
        <dbReference type="EMBL" id="GAA3911968.1"/>
    </source>
</evidence>
<protein>
    <recommendedName>
        <fullName evidence="1">Methyltransferase domain-containing protein</fullName>
    </recommendedName>
</protein>
<dbReference type="Proteomes" id="UP001501565">
    <property type="component" value="Unassembled WGS sequence"/>
</dbReference>
<dbReference type="PANTHER" id="PTHR13369:SF0">
    <property type="entry name" value="GLUTATHIONE S-TRANSFERASE C-TERMINAL DOMAIN-CONTAINING PROTEIN"/>
    <property type="match status" value="1"/>
</dbReference>
<proteinExistence type="predicted"/>